<dbReference type="InterPro" id="IPR017655">
    <property type="entry name" value="Dehydro-deoxyglucarate_dehyd"/>
</dbReference>
<gene>
    <name evidence="9" type="ORF">D9T17_11335</name>
</gene>
<evidence type="ECO:0000313" key="9">
    <source>
        <dbReference type="EMBL" id="ROU07118.1"/>
    </source>
</evidence>
<dbReference type="SMART" id="SM01130">
    <property type="entry name" value="DHDPS"/>
    <property type="match status" value="1"/>
</dbReference>
<proteinExistence type="inferred from homology"/>
<dbReference type="NCBIfam" id="NF002958">
    <property type="entry name" value="PRK03620.1"/>
    <property type="match status" value="1"/>
</dbReference>
<organism evidence="9 10">
    <name type="scientific">Lysobacter enzymogenes</name>
    <dbReference type="NCBI Taxonomy" id="69"/>
    <lineage>
        <taxon>Bacteria</taxon>
        <taxon>Pseudomonadati</taxon>
        <taxon>Pseudomonadota</taxon>
        <taxon>Gammaproteobacteria</taxon>
        <taxon>Lysobacterales</taxon>
        <taxon>Lysobacteraceae</taxon>
        <taxon>Lysobacter</taxon>
    </lineage>
</organism>
<dbReference type="EMBL" id="RCTY01000024">
    <property type="protein sequence ID" value="ROU07118.1"/>
    <property type="molecule type" value="Genomic_DNA"/>
</dbReference>
<name>A0A3N2RI30_LYSEN</name>
<comment type="catalytic activity">
    <reaction evidence="1 5">
        <text>5-dehydro-4-deoxy-D-glucarate + H(+) = 2,5-dioxopentanoate + CO2 + H2O</text>
        <dbReference type="Rhea" id="RHEA:24608"/>
        <dbReference type="ChEBI" id="CHEBI:15377"/>
        <dbReference type="ChEBI" id="CHEBI:15378"/>
        <dbReference type="ChEBI" id="CHEBI:16526"/>
        <dbReference type="ChEBI" id="CHEBI:42819"/>
        <dbReference type="ChEBI" id="CHEBI:58136"/>
        <dbReference type="EC" id="4.2.1.41"/>
    </reaction>
</comment>
<comment type="similarity">
    <text evidence="3 5 6">Belongs to the DapA family.</text>
</comment>
<sequence>MLNGVLFFPVTPFAANGEVNAAALAEHIERGVAAGAGGVFVACGTGEFHALECGEYELAVRTAVEVVGGRVPVFAGCGGALAQARQFAAAAQRAGADGLLLLPPYLVTCPPEGIADYVEQVAASTPLSVIVYQRNNAVFTPQTAVRVARLPNVVGFKDGLGNLDAMQRIVLAVRAAIGAKPFQFFNGLPTAEMTQQAYRAIGVSLYSSAVFCFAPEIANAFYRAVEDGDRARAEALLANFYVPLVELRDKVPGYAVSLVKAATRLSGIDAGAVRAPLVEAKPEHVAELERIVAAGRALAG</sequence>
<dbReference type="GO" id="GO:0008840">
    <property type="term" value="F:4-hydroxy-tetrahydrodipicolinate synthase activity"/>
    <property type="evidence" value="ECO:0007669"/>
    <property type="project" value="TreeGrafter"/>
</dbReference>
<dbReference type="Proteomes" id="UP000275910">
    <property type="component" value="Unassembled WGS sequence"/>
</dbReference>
<evidence type="ECO:0000256" key="4">
    <source>
        <dbReference type="ARBA" id="ARBA00023239"/>
    </source>
</evidence>
<reference evidence="9 10" key="1">
    <citation type="submission" date="2018-10" db="EMBL/GenBank/DDBJ databases">
        <title>The genome of Lysobacter enzymogenes OH11.</title>
        <authorList>
            <person name="Liu F."/>
            <person name="Zhao Y."/>
            <person name="Qian G."/>
            <person name="Chen Y."/>
            <person name="Xu H."/>
        </authorList>
    </citation>
    <scope>NUCLEOTIDE SEQUENCE [LARGE SCALE GENOMIC DNA]</scope>
    <source>
        <strain evidence="9 10">OH11</strain>
    </source>
</reference>
<evidence type="ECO:0000313" key="10">
    <source>
        <dbReference type="Proteomes" id="UP000275910"/>
    </source>
</evidence>
<dbReference type="GO" id="GO:0042838">
    <property type="term" value="P:D-glucarate catabolic process"/>
    <property type="evidence" value="ECO:0007669"/>
    <property type="project" value="UniProtKB-UniRule"/>
</dbReference>
<accession>A0A3N2RI30</accession>
<dbReference type="Gene3D" id="3.20.20.70">
    <property type="entry name" value="Aldolase class I"/>
    <property type="match status" value="1"/>
</dbReference>
<dbReference type="PANTHER" id="PTHR12128">
    <property type="entry name" value="DIHYDRODIPICOLINATE SYNTHASE"/>
    <property type="match status" value="1"/>
</dbReference>
<feature type="active site" description="Proton donor/acceptor" evidence="7">
    <location>
        <position position="132"/>
    </location>
</feature>
<keyword evidence="4 5" id="KW-0456">Lyase</keyword>
<dbReference type="InterPro" id="IPR013785">
    <property type="entry name" value="Aldolase_TIM"/>
</dbReference>
<dbReference type="PIRSF" id="PIRSF001365">
    <property type="entry name" value="DHDPS"/>
    <property type="match status" value="1"/>
</dbReference>
<feature type="active site" description="Schiff-base intermediate with substrate" evidence="7">
    <location>
        <position position="157"/>
    </location>
</feature>
<evidence type="ECO:0000256" key="8">
    <source>
        <dbReference type="PIRSR" id="PIRSR001365-2"/>
    </source>
</evidence>
<dbReference type="UniPathway" id="UPA00564">
    <property type="reaction ID" value="UER00628"/>
</dbReference>
<dbReference type="PANTHER" id="PTHR12128:SF19">
    <property type="entry name" value="5-DEHYDRO-4-DEOXYGLUCARATE DEHYDRATASE 2-RELATED"/>
    <property type="match status" value="1"/>
</dbReference>
<comment type="caution">
    <text evidence="9">The sequence shown here is derived from an EMBL/GenBank/DDBJ whole genome shotgun (WGS) entry which is preliminary data.</text>
</comment>
<feature type="binding site" evidence="8">
    <location>
        <position position="45"/>
    </location>
    <ligand>
        <name>pyruvate</name>
        <dbReference type="ChEBI" id="CHEBI:15361"/>
    </ligand>
</feature>
<dbReference type="InterPro" id="IPR002220">
    <property type="entry name" value="DapA-like"/>
</dbReference>
<dbReference type="HAMAP" id="MF_00694">
    <property type="entry name" value="KDGDH"/>
    <property type="match status" value="1"/>
</dbReference>
<evidence type="ECO:0000256" key="5">
    <source>
        <dbReference type="HAMAP-Rule" id="MF_00694"/>
    </source>
</evidence>
<evidence type="ECO:0000256" key="1">
    <source>
        <dbReference type="ARBA" id="ARBA00001446"/>
    </source>
</evidence>
<evidence type="ECO:0000256" key="7">
    <source>
        <dbReference type="PIRSR" id="PIRSR001365-1"/>
    </source>
</evidence>
<dbReference type="EC" id="4.2.1.41" evidence="5"/>
<comment type="pathway">
    <text evidence="2 5">Carbohydrate acid metabolism; D-glucarate degradation; 2,5-dioxopentanoate from D-glucarate: step 2/2.</text>
</comment>
<evidence type="ECO:0000256" key="3">
    <source>
        <dbReference type="ARBA" id="ARBA00007592"/>
    </source>
</evidence>
<evidence type="ECO:0000256" key="2">
    <source>
        <dbReference type="ARBA" id="ARBA00004983"/>
    </source>
</evidence>
<dbReference type="Pfam" id="PF00701">
    <property type="entry name" value="DHDPS"/>
    <property type="match status" value="1"/>
</dbReference>
<dbReference type="GO" id="GO:0047448">
    <property type="term" value="F:5-dehydro-4-deoxyglucarate dehydratase activity"/>
    <property type="evidence" value="ECO:0007669"/>
    <property type="project" value="UniProtKB-UniRule"/>
</dbReference>
<dbReference type="SUPFAM" id="SSF51569">
    <property type="entry name" value="Aldolase"/>
    <property type="match status" value="1"/>
</dbReference>
<evidence type="ECO:0000256" key="6">
    <source>
        <dbReference type="PIRNR" id="PIRNR001365"/>
    </source>
</evidence>
<protein>
    <recommendedName>
        <fullName evidence="5">Probable 5-dehydro-4-deoxyglucarate dehydratase</fullName>
        <ecNumber evidence="5">4.2.1.41</ecNumber>
    </recommendedName>
    <alternativeName>
        <fullName evidence="5">5-keto-4-deoxy-glucarate dehydratase</fullName>
        <shortName evidence="5">KDGDH</shortName>
    </alternativeName>
</protein>
<dbReference type="AlphaFoldDB" id="A0A3N2RI30"/>